<feature type="compositionally biased region" description="Basic and acidic residues" evidence="2">
    <location>
        <begin position="385"/>
        <end position="395"/>
    </location>
</feature>
<dbReference type="InterPro" id="IPR013024">
    <property type="entry name" value="GGCT-like"/>
</dbReference>
<feature type="compositionally biased region" description="Basic and acidic residues" evidence="2">
    <location>
        <begin position="506"/>
        <end position="526"/>
    </location>
</feature>
<dbReference type="InterPro" id="IPR036568">
    <property type="entry name" value="GGCT-like_sf"/>
</dbReference>
<reference evidence="3 4" key="1">
    <citation type="journal article" date="2017" name="Nat. Ecol. Evol.">
        <title>Scallop genome provides insights into evolution of bilaterian karyotype and development.</title>
        <authorList>
            <person name="Wang S."/>
            <person name="Zhang J."/>
            <person name="Jiao W."/>
            <person name="Li J."/>
            <person name="Xun X."/>
            <person name="Sun Y."/>
            <person name="Guo X."/>
            <person name="Huan P."/>
            <person name="Dong B."/>
            <person name="Zhang L."/>
            <person name="Hu X."/>
            <person name="Sun X."/>
            <person name="Wang J."/>
            <person name="Zhao C."/>
            <person name="Wang Y."/>
            <person name="Wang D."/>
            <person name="Huang X."/>
            <person name="Wang R."/>
            <person name="Lv J."/>
            <person name="Li Y."/>
            <person name="Zhang Z."/>
            <person name="Liu B."/>
            <person name="Lu W."/>
            <person name="Hui Y."/>
            <person name="Liang J."/>
            <person name="Zhou Z."/>
            <person name="Hou R."/>
            <person name="Li X."/>
            <person name="Liu Y."/>
            <person name="Li H."/>
            <person name="Ning X."/>
            <person name="Lin Y."/>
            <person name="Zhao L."/>
            <person name="Xing Q."/>
            <person name="Dou J."/>
            <person name="Li Y."/>
            <person name="Mao J."/>
            <person name="Guo H."/>
            <person name="Dou H."/>
            <person name="Li T."/>
            <person name="Mu C."/>
            <person name="Jiang W."/>
            <person name="Fu Q."/>
            <person name="Fu X."/>
            <person name="Miao Y."/>
            <person name="Liu J."/>
            <person name="Yu Q."/>
            <person name="Li R."/>
            <person name="Liao H."/>
            <person name="Li X."/>
            <person name="Kong Y."/>
            <person name="Jiang Z."/>
            <person name="Chourrout D."/>
            <person name="Li R."/>
            <person name="Bao Z."/>
        </authorList>
    </citation>
    <scope>NUCLEOTIDE SEQUENCE [LARGE SCALE GENOMIC DNA]</scope>
    <source>
        <strain evidence="3 4">PY_sf001</strain>
    </source>
</reference>
<evidence type="ECO:0000313" key="4">
    <source>
        <dbReference type="Proteomes" id="UP000242188"/>
    </source>
</evidence>
<feature type="compositionally biased region" description="Basic and acidic residues" evidence="2">
    <location>
        <begin position="616"/>
        <end position="625"/>
    </location>
</feature>
<comment type="caution">
    <text evidence="3">The sequence shown here is derived from an EMBL/GenBank/DDBJ whole genome shotgun (WGS) entry which is preliminary data.</text>
</comment>
<feature type="region of interest" description="Disordered" evidence="2">
    <location>
        <begin position="1"/>
        <end position="33"/>
    </location>
</feature>
<feature type="compositionally biased region" description="Polar residues" evidence="2">
    <location>
        <begin position="581"/>
        <end position="595"/>
    </location>
</feature>
<feature type="compositionally biased region" description="Polar residues" evidence="2">
    <location>
        <begin position="402"/>
        <end position="414"/>
    </location>
</feature>
<feature type="region of interest" description="Disordered" evidence="2">
    <location>
        <begin position="359"/>
        <end position="414"/>
    </location>
</feature>
<feature type="compositionally biased region" description="Polar residues" evidence="2">
    <location>
        <begin position="707"/>
        <end position="728"/>
    </location>
</feature>
<dbReference type="EMBL" id="NEDP02003812">
    <property type="protein sequence ID" value="OWF47721.1"/>
    <property type="molecule type" value="Genomic_DNA"/>
</dbReference>
<organism evidence="3 4">
    <name type="scientific">Mizuhopecten yessoensis</name>
    <name type="common">Japanese scallop</name>
    <name type="synonym">Patinopecten yessoensis</name>
    <dbReference type="NCBI Taxonomy" id="6573"/>
    <lineage>
        <taxon>Eukaryota</taxon>
        <taxon>Metazoa</taxon>
        <taxon>Spiralia</taxon>
        <taxon>Lophotrochozoa</taxon>
        <taxon>Mollusca</taxon>
        <taxon>Bivalvia</taxon>
        <taxon>Autobranchia</taxon>
        <taxon>Pteriomorphia</taxon>
        <taxon>Pectinida</taxon>
        <taxon>Pectinoidea</taxon>
        <taxon>Pectinidae</taxon>
        <taxon>Mizuhopecten</taxon>
    </lineage>
</organism>
<feature type="region of interest" description="Disordered" evidence="2">
    <location>
        <begin position="455"/>
        <end position="728"/>
    </location>
</feature>
<keyword evidence="1" id="KW-0175">Coiled coil</keyword>
<keyword evidence="4" id="KW-1185">Reference proteome</keyword>
<dbReference type="SUPFAM" id="SSF110857">
    <property type="entry name" value="Gamma-glutamyl cyclotransferase-like"/>
    <property type="match status" value="1"/>
</dbReference>
<feature type="region of interest" description="Disordered" evidence="2">
    <location>
        <begin position="62"/>
        <end position="155"/>
    </location>
</feature>
<feature type="compositionally biased region" description="Basic and acidic residues" evidence="2">
    <location>
        <begin position="542"/>
        <end position="553"/>
    </location>
</feature>
<feature type="coiled-coil region" evidence="1">
    <location>
        <begin position="756"/>
        <end position="783"/>
    </location>
</feature>
<feature type="compositionally biased region" description="Basic and acidic residues" evidence="2">
    <location>
        <begin position="597"/>
        <end position="608"/>
    </location>
</feature>
<evidence type="ECO:0000256" key="2">
    <source>
        <dbReference type="SAM" id="MobiDB-lite"/>
    </source>
</evidence>
<dbReference type="Gene3D" id="3.10.490.10">
    <property type="entry name" value="Gamma-glutamyl cyclotransferase-like"/>
    <property type="match status" value="1"/>
</dbReference>
<gene>
    <name evidence="3" type="ORF">KP79_PYT03518</name>
</gene>
<accession>A0A210QGI1</accession>
<dbReference type="Proteomes" id="UP000242188">
    <property type="component" value="Unassembled WGS sequence"/>
</dbReference>
<proteinExistence type="predicted"/>
<evidence type="ECO:0000313" key="3">
    <source>
        <dbReference type="EMBL" id="OWF47721.1"/>
    </source>
</evidence>
<feature type="region of interest" description="Disordered" evidence="2">
    <location>
        <begin position="240"/>
        <end position="280"/>
    </location>
</feature>
<evidence type="ECO:0000256" key="1">
    <source>
        <dbReference type="SAM" id="Coils"/>
    </source>
</evidence>
<feature type="compositionally biased region" description="Polar residues" evidence="2">
    <location>
        <begin position="462"/>
        <end position="503"/>
    </location>
</feature>
<dbReference type="OrthoDB" id="2017317at2759"/>
<dbReference type="CDD" id="cd06661">
    <property type="entry name" value="GGCT_like"/>
    <property type="match status" value="1"/>
</dbReference>
<protein>
    <recommendedName>
        <fullName evidence="5">Gamma-glutamylcyclotransferase</fullName>
    </recommendedName>
</protein>
<sequence>MALKGQGSPGQTDTFDGIRNGNEPSGQGPTILSDNNELSYIVYEHDPDLIVEIDIPLDDNEPVINGHSRGPTGTNIHVSGGHSTRKTSSKAKSNSPVKTRGRPIQSHEMEPFLSVDNLPPEKRASQTVNSGSSKSRRKIKSSPGPGNRSSLSGHSPYGSPAFFLRNGRLTPASSVFVTREDSPKKLNHCIKNPFKHSVNYTTDDLNIERGKTAEHCKSPSGEMAQRTAFATFHMGKVLAKNNTESPPNKQGKLLKGNPPRPRSEPSRRLQPLKPVAIGSGPTIRQCRGIVAETKSYGAPPNRTLARRREIVQQIPNIHEYLYERPHTVESIHRTSEASSVDENRDNNVKVDFSDLDLAERLDRATPTPTDRNVPLGPPVSAASQERQKRGDESQDPRVFATEISTSRTVPETTDISEITAEELHNKLNLQNTSSNAKTENVQWRDTDTDIGVISEESPVLSRPQTAGSGQGQSPTADNNVQTQSRPHTAGSDQLQSRPQTASKSVRFAEDPTKEKKGQKSGKDTCKPSDLSNGDNRDDDSDDQGRPSSRDKGQRSGQGEIRLISAGNAGRSSAESDKRTSSSKSDNQGKQQSLKCLQSDRLENKEKTTVKQTVCLRYERSKDFKKPSTLQIQAVGHGGQVHTLICPESPTSRSRSPSPQRRGHRSPSPQNRGHRSPSPQHIGPGLPTNQKNTKQSKHNKSNRLIRPSSANMSARQQTTFRAQKSSNTKVCFEEDRPQHKSIFVENEDGDELYVGIREDQALTFEDIEAELRALQEDIQDRRVAEEHRDVLQDDSSDDSTVVEDRIDESDHYLLGLSQSEEDLLADVRSEDPVDDIQQDCWGDLSGLLAIYRRKCMEVSENCGEISGKLTTPRKPKVKRRPYSAGSTSLYRKDSCQSVYTVDSGKGESSGVVTTDGSVVGLSHATSNLTLDSGLSLADSDARSRVNDQSKLDSITLVQDSRETDGEAVSRGGDSCVTGGTVPPLELHTKQQVEPLELPTKQQVEPLELHTKQQVEPLELLTKQQVEPLELHTKQAPQVEPLEAELVVEDVDEDRTIVDTKALLEIVCEELTTHQKKLQQDAEMPLIPKVEPVPPKEDLEIVAEVKTLNKQKKKKAPRSGPIAPFAPVCFEINARPPKGYLYYFAYGTEMSISRLTTYIKREPQRYWGLLFGFQLVFNKKGADLEAGGFANIEFNPYSSVEGCVYPITQQELLLLDKHVGYPEHYEHLVTPLWLMNSLDDPNDYGVAQYCVPALTFIAQDRWIETEEKLDCSGSLSQCIKSSDMVTPGYHDHMVNVGAINSGREQIAAA</sequence>
<feature type="compositionally biased region" description="Low complexity" evidence="2">
    <location>
        <begin position="648"/>
        <end position="659"/>
    </location>
</feature>
<name>A0A210QGI1_MIZYE</name>
<evidence type="ECO:0008006" key="5">
    <source>
        <dbReference type="Google" id="ProtNLM"/>
    </source>
</evidence>
<feature type="compositionally biased region" description="Polar residues" evidence="2">
    <location>
        <begin position="22"/>
        <end position="33"/>
    </location>
</feature>
<feature type="compositionally biased region" description="Basic residues" evidence="2">
    <location>
        <begin position="693"/>
        <end position="702"/>
    </location>
</feature>